<sequence>MERVALLNSLGILDMDPSSEEAKTILALVNMAGLLLGADYIFVNLLDHCHRHMMFPTLCAKDNQPKDLGRLGTLLDHLDIVKLMPDGSPFLGRGNRSTAFCNYAVASPQGQSFVVHDVSKDQSFALYQKTFDLGFCSASPIVIQGMAVGALCFVCKEARSDFGKAQEIQQEQLAQLIAQQFETWSLNRDMHRLERERSLLINNSQRLRANRPEDYAALVFTDVQGSTDLWEANPEAMNKALSLHNQIIRQHIASYSGYEVSNEGDAFHVAFVDVVDAVQFCLRVQEALYHAPWDEHILALPDASEDAVGCFRGLRVRMAIHAGDVVPVTSDLSGRVAYGGETHYIAKSLECMSHGGQILVTSDVWNVASHLADSSLGSPQVVDLGNHVMLTHSSNMYDGIIAKNVLQLVPSSLAHDYLLSRRVSPMHTNTDQEAAAQRGRTFPPVMTKKCLSASFHDAPFANNTVAMLFVYTAEAEKLVADPTVLLAALSKQIGTLLHEFQVLQKGYQCKDFMLAFGDVADALRFGLAIQQYLENHTILELSLAGLVKVGVCEGEFTSMGPHPTTGRADYFGKVVNRASRVAAAAAPGCVYLGKEAADLDECNLMPLSNGYMLDFLGVWSLKGVPEDFALYKCHGCNSWYDQLPNKPCGPQGPRRLLPRFQG</sequence>
<evidence type="ECO:0000313" key="3">
    <source>
        <dbReference type="Proteomes" id="UP001153069"/>
    </source>
</evidence>
<dbReference type="InterPro" id="IPR003018">
    <property type="entry name" value="GAF"/>
</dbReference>
<dbReference type="InterPro" id="IPR050697">
    <property type="entry name" value="Adenylyl/Guanylyl_Cyclase_3/4"/>
</dbReference>
<evidence type="ECO:0000313" key="2">
    <source>
        <dbReference type="EMBL" id="CAB9511245.1"/>
    </source>
</evidence>
<dbReference type="Proteomes" id="UP001153069">
    <property type="component" value="Unassembled WGS sequence"/>
</dbReference>
<dbReference type="GO" id="GO:0009190">
    <property type="term" value="P:cyclic nucleotide biosynthetic process"/>
    <property type="evidence" value="ECO:0007669"/>
    <property type="project" value="InterPro"/>
</dbReference>
<reference evidence="2" key="1">
    <citation type="submission" date="2020-06" db="EMBL/GenBank/DDBJ databases">
        <authorList>
            <consortium name="Plant Systems Biology data submission"/>
        </authorList>
    </citation>
    <scope>NUCLEOTIDE SEQUENCE</scope>
    <source>
        <strain evidence="2">D6</strain>
    </source>
</reference>
<dbReference type="EMBL" id="CAICTM010000474">
    <property type="protein sequence ID" value="CAB9511245.1"/>
    <property type="molecule type" value="Genomic_DNA"/>
</dbReference>
<name>A0A9N8DZN4_9STRA</name>
<keyword evidence="2" id="KW-0418">Kinase</keyword>
<dbReference type="InterPro" id="IPR001054">
    <property type="entry name" value="A/G_cyclase"/>
</dbReference>
<dbReference type="OrthoDB" id="38307at2759"/>
<comment type="caution">
    <text evidence="2">The sequence shown here is derived from an EMBL/GenBank/DDBJ whole genome shotgun (WGS) entry which is preliminary data.</text>
</comment>
<dbReference type="SMART" id="SM00044">
    <property type="entry name" value="CYCc"/>
    <property type="match status" value="1"/>
</dbReference>
<dbReference type="PROSITE" id="PS50125">
    <property type="entry name" value="GUANYLATE_CYCLASE_2"/>
    <property type="match status" value="1"/>
</dbReference>
<evidence type="ECO:0000259" key="1">
    <source>
        <dbReference type="PROSITE" id="PS50125"/>
    </source>
</evidence>
<keyword evidence="2" id="KW-0808">Transferase</keyword>
<dbReference type="SUPFAM" id="SSF55073">
    <property type="entry name" value="Nucleotide cyclase"/>
    <property type="match status" value="2"/>
</dbReference>
<keyword evidence="3" id="KW-1185">Reference proteome</keyword>
<dbReference type="GO" id="GO:0035556">
    <property type="term" value="P:intracellular signal transduction"/>
    <property type="evidence" value="ECO:0007669"/>
    <property type="project" value="InterPro"/>
</dbReference>
<dbReference type="Pfam" id="PF00211">
    <property type="entry name" value="Guanylate_cyc"/>
    <property type="match status" value="2"/>
</dbReference>
<accession>A0A9N8DZN4</accession>
<dbReference type="InterPro" id="IPR029787">
    <property type="entry name" value="Nucleotide_cyclase"/>
</dbReference>
<dbReference type="GO" id="GO:0016301">
    <property type="term" value="F:kinase activity"/>
    <property type="evidence" value="ECO:0007669"/>
    <property type="project" value="UniProtKB-KW"/>
</dbReference>
<dbReference type="Gene3D" id="3.30.70.1230">
    <property type="entry name" value="Nucleotide cyclase"/>
    <property type="match status" value="2"/>
</dbReference>
<organism evidence="2 3">
    <name type="scientific">Seminavis robusta</name>
    <dbReference type="NCBI Taxonomy" id="568900"/>
    <lineage>
        <taxon>Eukaryota</taxon>
        <taxon>Sar</taxon>
        <taxon>Stramenopiles</taxon>
        <taxon>Ochrophyta</taxon>
        <taxon>Bacillariophyta</taxon>
        <taxon>Bacillariophyceae</taxon>
        <taxon>Bacillariophycidae</taxon>
        <taxon>Naviculales</taxon>
        <taxon>Naviculaceae</taxon>
        <taxon>Seminavis</taxon>
    </lineage>
</organism>
<gene>
    <name evidence="2" type="ORF">SEMRO_475_G150500.1</name>
</gene>
<dbReference type="SUPFAM" id="SSF55781">
    <property type="entry name" value="GAF domain-like"/>
    <property type="match status" value="1"/>
</dbReference>
<proteinExistence type="predicted"/>
<dbReference type="AlphaFoldDB" id="A0A9N8DZN4"/>
<dbReference type="PANTHER" id="PTHR43081">
    <property type="entry name" value="ADENYLATE CYCLASE, TERMINAL-DIFFERENTIATION SPECIFIC-RELATED"/>
    <property type="match status" value="1"/>
</dbReference>
<protein>
    <submittedName>
        <fullName evidence="2">Serine/threonine-protein kinase/receptor</fullName>
    </submittedName>
</protein>
<feature type="domain" description="Guanylate cyclase" evidence="1">
    <location>
        <begin position="217"/>
        <end position="350"/>
    </location>
</feature>
<dbReference type="PANTHER" id="PTHR43081:SF1">
    <property type="entry name" value="ADENYLATE CYCLASE, TERMINAL-DIFFERENTIATION SPECIFIC"/>
    <property type="match status" value="1"/>
</dbReference>
<dbReference type="Pfam" id="PF01590">
    <property type="entry name" value="GAF"/>
    <property type="match status" value="1"/>
</dbReference>